<dbReference type="OrthoDB" id="413460at2759"/>
<evidence type="ECO:0000256" key="3">
    <source>
        <dbReference type="ARBA" id="ARBA00022618"/>
    </source>
</evidence>
<dbReference type="GO" id="GO:0051301">
    <property type="term" value="P:cell division"/>
    <property type="evidence" value="ECO:0007669"/>
    <property type="project" value="UniProtKB-KW"/>
</dbReference>
<dbReference type="InterPro" id="IPR000330">
    <property type="entry name" value="SNF2_N"/>
</dbReference>
<evidence type="ECO:0000313" key="12">
    <source>
        <dbReference type="EMBL" id="TRY69409.1"/>
    </source>
</evidence>
<proteinExistence type="predicted"/>
<dbReference type="PROSITE" id="PS51194">
    <property type="entry name" value="HELICASE_CTER"/>
    <property type="match status" value="1"/>
</dbReference>
<evidence type="ECO:0000256" key="6">
    <source>
        <dbReference type="ARBA" id="ARBA00023306"/>
    </source>
</evidence>
<dbReference type="Proteomes" id="UP000318571">
    <property type="component" value="Chromosome 1"/>
</dbReference>
<dbReference type="PANTHER" id="PTHR45629:SF7">
    <property type="entry name" value="DNA EXCISION REPAIR PROTEIN ERCC-6-RELATED"/>
    <property type="match status" value="1"/>
</dbReference>
<reference evidence="12 13" key="1">
    <citation type="journal article" date="2018" name="Nat. Ecol. Evol.">
        <title>Genomic signatures of mitonuclear coevolution across populations of Tigriopus californicus.</title>
        <authorList>
            <person name="Barreto F.S."/>
            <person name="Watson E.T."/>
            <person name="Lima T.G."/>
            <person name="Willett C.S."/>
            <person name="Edmands S."/>
            <person name="Li W."/>
            <person name="Burton R.S."/>
        </authorList>
    </citation>
    <scope>NUCLEOTIDE SEQUENCE [LARGE SCALE GENOMIC DNA]</scope>
    <source>
        <strain evidence="12 13">San Diego</strain>
    </source>
</reference>
<evidence type="ECO:0000256" key="2">
    <source>
        <dbReference type="ARBA" id="ARBA00015341"/>
    </source>
</evidence>
<dbReference type="InterPro" id="IPR038718">
    <property type="entry name" value="SNF2-like_sf"/>
</dbReference>
<dbReference type="FunFam" id="3.40.50.10810:FF:000020">
    <property type="entry name" value="DNA repair and recombination protein RAD54B"/>
    <property type="match status" value="1"/>
</dbReference>
<keyword evidence="5" id="KW-0378">Hydrolase</keyword>
<dbReference type="CDD" id="cd18793">
    <property type="entry name" value="SF2_C_SNF"/>
    <property type="match status" value="1"/>
</dbReference>
<dbReference type="SMART" id="SM00490">
    <property type="entry name" value="HELICc"/>
    <property type="match status" value="1"/>
</dbReference>
<dbReference type="Pfam" id="PF00176">
    <property type="entry name" value="SNF2-rel_dom"/>
    <property type="match status" value="1"/>
</dbReference>
<sequence length="816" mass="91272">MRRSGAPSQGGYRPPAFKVPRPEGAPVLTPRAGPTTNVPSSNPPTPDLKSNEGERHFSAIWCKCSARKHKKWEDDALLIVRAAQRLAILKDTSGKELARGSGLSIPELANLNTGNSITFGGREIEILEEMTGTACDKGIQRDEIVPRDESDAALPFHRPKVISSTVFKPFTVPTRFGTTFQPMGNKENSRISIFNKDSQDALVMPRPPFDFKRQCDEIVDVVVDPHLSKHLRPHQRQGVSFLYRCIMGFQDPTCHGAILADEMGLGKTLQTISLIWTLMKQGPFAGKPVIKRTLILAPSSLVKNWEGEFQKWLGRERIETFAVDGSNRVHEAFKRARLPVLIMSYEMFNKSFEDIQRFLQFDLIVCDEGHRLKNDKIKASTFLAQVDCDRRIVLTGTPIQNDLKEFYAIMCVVNPNVVGTSKTFTSKFEDPIVKSKQPEATEEQRQIGQSALEVLTDLTNRFILRRTQDIISKYLPSKTEFVLFCRPSAIQIRMYQNALHSLGSSYLVDSSCVLGSIQKLRKICNHPSMCDIAPELEEDMANLTFEEQGSKLALVSHLLYNLRTLGSEKIVIVSISTQVLDLMGELCTHYDYPFLRLDGSTSTNQRQVVVNRFNDRLGKDFVLLLSSKAGGTGLNLIGASRILLYDMDWNPAHDIQAMARVWRDGQKRPVLVYRLATSGTIEEKIFQRQITKQGLGGGLMDGKSTQFHFSQTDLKDLFSFQPNVDCETHELLDCDCDGSGNNVGSEPRVKSEVELRDCQIGEAIDPTTIDDKGIKGLLQWQHLLPPIGLLGDQALADIPVISYALKNEFNQTIASA</sequence>
<feature type="region of interest" description="Disordered" evidence="9">
    <location>
        <begin position="1"/>
        <end position="52"/>
    </location>
</feature>
<dbReference type="PROSITE" id="PS51192">
    <property type="entry name" value="HELICASE_ATP_BIND_1"/>
    <property type="match status" value="1"/>
</dbReference>
<dbReference type="GO" id="GO:0007131">
    <property type="term" value="P:reciprocal meiotic recombination"/>
    <property type="evidence" value="ECO:0007669"/>
    <property type="project" value="TreeGrafter"/>
</dbReference>
<dbReference type="InterPro" id="IPR027417">
    <property type="entry name" value="P-loop_NTPase"/>
</dbReference>
<dbReference type="AlphaFoldDB" id="A0A553NVF3"/>
<dbReference type="GO" id="GO:0005524">
    <property type="term" value="F:ATP binding"/>
    <property type="evidence" value="ECO:0007669"/>
    <property type="project" value="InterPro"/>
</dbReference>
<keyword evidence="3" id="KW-0132">Cell division</keyword>
<dbReference type="Gene3D" id="3.40.50.300">
    <property type="entry name" value="P-loop containing nucleotide triphosphate hydrolases"/>
    <property type="match status" value="1"/>
</dbReference>
<dbReference type="SMART" id="SM00487">
    <property type="entry name" value="DEXDc"/>
    <property type="match status" value="1"/>
</dbReference>
<evidence type="ECO:0000259" key="10">
    <source>
        <dbReference type="PROSITE" id="PS51192"/>
    </source>
</evidence>
<gene>
    <name evidence="12" type="ORF">TCAL_13441</name>
</gene>
<evidence type="ECO:0000256" key="8">
    <source>
        <dbReference type="ARBA" id="ARBA00029956"/>
    </source>
</evidence>
<dbReference type="SUPFAM" id="SSF52540">
    <property type="entry name" value="P-loop containing nucleoside triphosphate hydrolases"/>
    <property type="match status" value="2"/>
</dbReference>
<dbReference type="Gene3D" id="1.20.120.850">
    <property type="entry name" value="SWI2/SNF2 ATPases, N-terminal domain"/>
    <property type="match status" value="1"/>
</dbReference>
<evidence type="ECO:0000256" key="9">
    <source>
        <dbReference type="SAM" id="MobiDB-lite"/>
    </source>
</evidence>
<dbReference type="EMBL" id="VCGU01000010">
    <property type="protein sequence ID" value="TRY69409.1"/>
    <property type="molecule type" value="Genomic_DNA"/>
</dbReference>
<dbReference type="Gene3D" id="3.40.50.10810">
    <property type="entry name" value="Tandem AAA-ATPase domain"/>
    <property type="match status" value="1"/>
</dbReference>
<evidence type="ECO:0000256" key="4">
    <source>
        <dbReference type="ARBA" id="ARBA00022776"/>
    </source>
</evidence>
<dbReference type="OMA" id="AWFNKIC"/>
<comment type="subunit">
    <text evidence="1">Interacts (via N-terminus) with spn-A/Rad51.</text>
</comment>
<evidence type="ECO:0000256" key="5">
    <source>
        <dbReference type="ARBA" id="ARBA00022801"/>
    </source>
</evidence>
<keyword evidence="6" id="KW-0131">Cell cycle</keyword>
<feature type="domain" description="Helicase ATP-binding" evidence="10">
    <location>
        <begin position="255"/>
        <end position="416"/>
    </location>
</feature>
<dbReference type="InterPro" id="IPR050496">
    <property type="entry name" value="SNF2_RAD54_helicase_repair"/>
</dbReference>
<dbReference type="Pfam" id="PF00271">
    <property type="entry name" value="Helicase_C"/>
    <property type="match status" value="1"/>
</dbReference>
<dbReference type="GO" id="GO:0000724">
    <property type="term" value="P:double-strand break repair via homologous recombination"/>
    <property type="evidence" value="ECO:0007669"/>
    <property type="project" value="TreeGrafter"/>
</dbReference>
<organism evidence="12 13">
    <name type="scientific">Tigriopus californicus</name>
    <name type="common">Marine copepod</name>
    <dbReference type="NCBI Taxonomy" id="6832"/>
    <lineage>
        <taxon>Eukaryota</taxon>
        <taxon>Metazoa</taxon>
        <taxon>Ecdysozoa</taxon>
        <taxon>Arthropoda</taxon>
        <taxon>Crustacea</taxon>
        <taxon>Multicrustacea</taxon>
        <taxon>Hexanauplia</taxon>
        <taxon>Copepoda</taxon>
        <taxon>Harpacticoida</taxon>
        <taxon>Harpacticidae</taxon>
        <taxon>Tigriopus</taxon>
    </lineage>
</organism>
<feature type="domain" description="Helicase C-terminal" evidence="11">
    <location>
        <begin position="554"/>
        <end position="715"/>
    </location>
</feature>
<evidence type="ECO:0000259" key="11">
    <source>
        <dbReference type="PROSITE" id="PS51194"/>
    </source>
</evidence>
<protein>
    <recommendedName>
        <fullName evidence="2">DNA repair and recombination protein RAD54-like</fullName>
    </recommendedName>
    <alternativeName>
        <fullName evidence="8">Protein okra</fullName>
    </alternativeName>
</protein>
<evidence type="ECO:0000256" key="7">
    <source>
        <dbReference type="ARBA" id="ARBA00024776"/>
    </source>
</evidence>
<dbReference type="GO" id="GO:0005634">
    <property type="term" value="C:nucleus"/>
    <property type="evidence" value="ECO:0007669"/>
    <property type="project" value="TreeGrafter"/>
</dbReference>
<dbReference type="GO" id="GO:0016787">
    <property type="term" value="F:hydrolase activity"/>
    <property type="evidence" value="ECO:0007669"/>
    <property type="project" value="UniProtKB-KW"/>
</dbReference>
<keyword evidence="13" id="KW-1185">Reference proteome</keyword>
<evidence type="ECO:0000256" key="1">
    <source>
        <dbReference type="ARBA" id="ARBA00011467"/>
    </source>
</evidence>
<keyword evidence="4" id="KW-0498">Mitosis</keyword>
<evidence type="ECO:0000313" key="13">
    <source>
        <dbReference type="Proteomes" id="UP000318571"/>
    </source>
</evidence>
<name>A0A553NVF3_TIGCA</name>
<comment type="function">
    <text evidence="7">Involved in mitotic DNA repair and meiotic recombination. Functions in the recombinational DNA repair pathway. Essential for interhomolog gene conversion (GC), but may have a less important role in intersister GC than spn-A/Rad51. In the presence of DNA, spn-A/Rad51 enhances the ATPase activity of okr/Rad54.</text>
</comment>
<comment type="caution">
    <text evidence="12">The sequence shown here is derived from an EMBL/GenBank/DDBJ whole genome shotgun (WGS) entry which is preliminary data.</text>
</comment>
<dbReference type="GO" id="GO:0015616">
    <property type="term" value="F:DNA translocase activity"/>
    <property type="evidence" value="ECO:0007669"/>
    <property type="project" value="TreeGrafter"/>
</dbReference>
<dbReference type="InterPro" id="IPR001650">
    <property type="entry name" value="Helicase_C-like"/>
</dbReference>
<accession>A0A553NVF3</accession>
<dbReference type="InterPro" id="IPR014001">
    <property type="entry name" value="Helicase_ATP-bd"/>
</dbReference>
<dbReference type="STRING" id="6832.A0A553NVF3"/>
<dbReference type="CDD" id="cd18004">
    <property type="entry name" value="DEXHc_RAD54"/>
    <property type="match status" value="1"/>
</dbReference>
<dbReference type="InterPro" id="IPR049730">
    <property type="entry name" value="SNF2/RAD54-like_C"/>
</dbReference>
<dbReference type="PANTHER" id="PTHR45629">
    <property type="entry name" value="SNF2/RAD54 FAMILY MEMBER"/>
    <property type="match status" value="1"/>
</dbReference>